<gene>
    <name evidence="7" type="ORF">NEDG_02160</name>
</gene>
<comment type="similarity">
    <text evidence="2">Belongs to the PPase family.</text>
</comment>
<accession>A0A177EGD0</accession>
<dbReference type="STRING" id="1805483.A0A177EGD0"/>
<dbReference type="Gene3D" id="3.90.80.10">
    <property type="entry name" value="Inorganic pyrophosphatase"/>
    <property type="match status" value="1"/>
</dbReference>
<protein>
    <recommendedName>
        <fullName evidence="3">inorganic diphosphatase</fullName>
        <ecNumber evidence="3">3.6.1.1</ecNumber>
    </recommendedName>
</protein>
<evidence type="ECO:0000256" key="3">
    <source>
        <dbReference type="ARBA" id="ARBA00012146"/>
    </source>
</evidence>
<evidence type="ECO:0000313" key="8">
    <source>
        <dbReference type="Proteomes" id="UP000185944"/>
    </source>
</evidence>
<comment type="caution">
    <text evidence="7">The sequence shown here is derived from an EMBL/GenBank/DDBJ whole genome shotgun (WGS) entry which is preliminary data.</text>
</comment>
<dbReference type="PROSITE" id="PS00387">
    <property type="entry name" value="PPASE"/>
    <property type="match status" value="1"/>
</dbReference>
<dbReference type="OrthoDB" id="1608002at2759"/>
<dbReference type="GO" id="GO:0004427">
    <property type="term" value="F:inorganic diphosphate phosphatase activity"/>
    <property type="evidence" value="ECO:0007669"/>
    <property type="project" value="UniProtKB-EC"/>
</dbReference>
<evidence type="ECO:0000256" key="4">
    <source>
        <dbReference type="ARBA" id="ARBA00022723"/>
    </source>
</evidence>
<dbReference type="VEuPathDB" id="MicrosporidiaDB:NEDG_02160"/>
<dbReference type="EC" id="3.6.1.1" evidence="3"/>
<evidence type="ECO:0000256" key="1">
    <source>
        <dbReference type="ARBA" id="ARBA00001946"/>
    </source>
</evidence>
<evidence type="ECO:0000256" key="6">
    <source>
        <dbReference type="ARBA" id="ARBA00022842"/>
    </source>
</evidence>
<dbReference type="EMBL" id="LTDL01000025">
    <property type="protein sequence ID" value="OAG30766.1"/>
    <property type="molecule type" value="Genomic_DNA"/>
</dbReference>
<dbReference type="GO" id="GO:0009060">
    <property type="term" value="P:aerobic respiration"/>
    <property type="evidence" value="ECO:0007669"/>
    <property type="project" value="EnsemblFungi"/>
</dbReference>
<dbReference type="Proteomes" id="UP000185944">
    <property type="component" value="Unassembled WGS sequence"/>
</dbReference>
<evidence type="ECO:0000313" key="7">
    <source>
        <dbReference type="EMBL" id="OAG30766.1"/>
    </source>
</evidence>
<proteinExistence type="inferred from homology"/>
<keyword evidence="5" id="KW-0378">Hydrolase</keyword>
<dbReference type="GO" id="GO:0006796">
    <property type="term" value="P:phosphate-containing compound metabolic process"/>
    <property type="evidence" value="ECO:0007669"/>
    <property type="project" value="InterPro"/>
</dbReference>
<keyword evidence="4" id="KW-0479">Metal-binding</keyword>
<keyword evidence="8" id="KW-1185">Reference proteome</keyword>
<evidence type="ECO:0000256" key="2">
    <source>
        <dbReference type="ARBA" id="ARBA00006220"/>
    </source>
</evidence>
<keyword evidence="6" id="KW-0460">Magnesium</keyword>
<evidence type="ECO:0000256" key="5">
    <source>
        <dbReference type="ARBA" id="ARBA00022801"/>
    </source>
</evidence>
<dbReference type="SUPFAM" id="SSF50324">
    <property type="entry name" value="Inorganic pyrophosphatase"/>
    <property type="match status" value="1"/>
</dbReference>
<dbReference type="GO" id="GO:0000287">
    <property type="term" value="F:magnesium ion binding"/>
    <property type="evidence" value="ECO:0007669"/>
    <property type="project" value="InterPro"/>
</dbReference>
<reference evidence="7 8" key="1">
    <citation type="submission" date="2016-02" db="EMBL/GenBank/DDBJ databases">
        <title>Discovery of a natural microsporidian pathogen with a broad tissue tropism in Caenorhabditis elegans.</title>
        <authorList>
            <person name="Luallen R.J."/>
            <person name="Reinke A.W."/>
            <person name="Tong L."/>
            <person name="Botts M.R."/>
            <person name="Felix M.-A."/>
            <person name="Troemel E.R."/>
        </authorList>
    </citation>
    <scope>NUCLEOTIDE SEQUENCE [LARGE SCALE GENOMIC DNA]</scope>
    <source>
        <strain evidence="7 8">JUm2807</strain>
    </source>
</reference>
<comment type="cofactor">
    <cofactor evidence="1">
        <name>Mg(2+)</name>
        <dbReference type="ChEBI" id="CHEBI:18420"/>
    </cofactor>
</comment>
<dbReference type="InterPro" id="IPR036649">
    <property type="entry name" value="Pyrophosphatase_sf"/>
</dbReference>
<organism evidence="7 8">
    <name type="scientific">Nematocida displodere</name>
    <dbReference type="NCBI Taxonomy" id="1805483"/>
    <lineage>
        <taxon>Eukaryota</taxon>
        <taxon>Fungi</taxon>
        <taxon>Fungi incertae sedis</taxon>
        <taxon>Microsporidia</taxon>
        <taxon>Nematocida</taxon>
    </lineage>
</organism>
<dbReference type="GO" id="GO:0005739">
    <property type="term" value="C:mitochondrion"/>
    <property type="evidence" value="ECO:0007669"/>
    <property type="project" value="EnsemblFungi"/>
</dbReference>
<sequence>MAYGIRAQGTEYTEGFKAYITEGDRVISPFHDIPMIPQGEQFPIVHVVNEIPRFTNAKKEINKEEKFNPIKQDIKNGKVRFITNVFPQKGYLWNYGAIPQTWESTTVDDSWAKCKGDNDPIDAIEIGASVLATGEVYQAKILGAIAMIDGGECDWKVLVIKKGDPLFDKINNLKQVEEHMPGLLDVTREWFRNYKLPSGAPRNEFALNEEYLDAEEAIKVVKETNKHWIGLVQEQSHEGISLVNGTNEGTPGHTTEAYAPEGQEYEPKTEPQEAHDFFFAKSFTI</sequence>
<dbReference type="GeneID" id="93648510"/>
<dbReference type="InterPro" id="IPR008162">
    <property type="entry name" value="Pyrophosphatase"/>
</dbReference>
<dbReference type="RefSeq" id="XP_067544771.1">
    <property type="nucleotide sequence ID" value="XM_067689578.1"/>
</dbReference>
<dbReference type="PANTHER" id="PTHR10286">
    <property type="entry name" value="INORGANIC PYROPHOSPHATASE"/>
    <property type="match status" value="1"/>
</dbReference>
<dbReference type="Pfam" id="PF00719">
    <property type="entry name" value="Pyrophosphatase"/>
    <property type="match status" value="1"/>
</dbReference>
<name>A0A177EGD0_9MICR</name>
<dbReference type="AlphaFoldDB" id="A0A177EGD0"/>
<dbReference type="CDD" id="cd00412">
    <property type="entry name" value="pyrophosphatase"/>
    <property type="match status" value="1"/>
</dbReference>